<dbReference type="AlphaFoldDB" id="A0AB34JKL8"/>
<comment type="caution">
    <text evidence="2">The sequence shown here is derived from an EMBL/GenBank/DDBJ whole genome shotgun (WGS) entry which is preliminary data.</text>
</comment>
<protein>
    <recommendedName>
        <fullName evidence="4">Mediator of RNA polymerase II transcription subunit 4</fullName>
    </recommendedName>
</protein>
<name>A0AB34JKL8_PRYPA</name>
<dbReference type="EMBL" id="JBGBPQ010000007">
    <property type="protein sequence ID" value="KAL1522228.1"/>
    <property type="molecule type" value="Genomic_DNA"/>
</dbReference>
<dbReference type="Proteomes" id="UP001515480">
    <property type="component" value="Unassembled WGS sequence"/>
</dbReference>
<gene>
    <name evidence="2" type="ORF">AB1Y20_021865</name>
</gene>
<accession>A0AB34JKL8</accession>
<evidence type="ECO:0000256" key="1">
    <source>
        <dbReference type="SAM" id="MobiDB-lite"/>
    </source>
</evidence>
<organism evidence="2 3">
    <name type="scientific">Prymnesium parvum</name>
    <name type="common">Toxic golden alga</name>
    <dbReference type="NCBI Taxonomy" id="97485"/>
    <lineage>
        <taxon>Eukaryota</taxon>
        <taxon>Haptista</taxon>
        <taxon>Haptophyta</taxon>
        <taxon>Prymnesiophyceae</taxon>
        <taxon>Prymnesiales</taxon>
        <taxon>Prymnesiaceae</taxon>
        <taxon>Prymnesium</taxon>
    </lineage>
</organism>
<feature type="region of interest" description="Disordered" evidence="1">
    <location>
        <begin position="159"/>
        <end position="200"/>
    </location>
</feature>
<feature type="compositionally biased region" description="Basic and acidic residues" evidence="1">
    <location>
        <begin position="189"/>
        <end position="200"/>
    </location>
</feature>
<keyword evidence="3" id="KW-1185">Reference proteome</keyword>
<evidence type="ECO:0000313" key="2">
    <source>
        <dbReference type="EMBL" id="KAL1522228.1"/>
    </source>
</evidence>
<evidence type="ECO:0000313" key="3">
    <source>
        <dbReference type="Proteomes" id="UP001515480"/>
    </source>
</evidence>
<evidence type="ECO:0008006" key="4">
    <source>
        <dbReference type="Google" id="ProtNLM"/>
    </source>
</evidence>
<proteinExistence type="predicted"/>
<sequence>MASAPLASSSAAPTAFEDAAALGTTKELETTMGESLSLIDRFYAGGNRAHAEALSLLVVVLDSVVQRMRQGYATRKAAAAAIEAECASIDAQVAALRKLQAPLADELAEKRSASARLEKAIQNGNEVIGGSVAAAREALAKAQLAQRSVNSSFAAGMKLNSNGFDGKGRPLPGREVNLRKNPNGPAARKPGDMLRDVQPK</sequence>
<reference evidence="2 3" key="1">
    <citation type="journal article" date="2024" name="Science">
        <title>Giant polyketide synthase enzymes in the biosynthesis of giant marine polyether toxins.</title>
        <authorList>
            <person name="Fallon T.R."/>
            <person name="Shende V.V."/>
            <person name="Wierzbicki I.H."/>
            <person name="Pendleton A.L."/>
            <person name="Watervoot N.F."/>
            <person name="Auber R.P."/>
            <person name="Gonzalez D.J."/>
            <person name="Wisecaver J.H."/>
            <person name="Moore B.S."/>
        </authorList>
    </citation>
    <scope>NUCLEOTIDE SEQUENCE [LARGE SCALE GENOMIC DNA]</scope>
    <source>
        <strain evidence="2 3">12B1</strain>
    </source>
</reference>